<keyword evidence="3" id="KW-1185">Reference proteome</keyword>
<accession>A0A6V8K3R8</accession>
<dbReference type="EMBL" id="BLPF01000001">
    <property type="protein sequence ID" value="GFJ78170.1"/>
    <property type="molecule type" value="Genomic_DNA"/>
</dbReference>
<evidence type="ECO:0008006" key="4">
    <source>
        <dbReference type="Google" id="ProtNLM"/>
    </source>
</evidence>
<gene>
    <name evidence="2" type="ORF">Phou_023500</name>
</gene>
<proteinExistence type="predicted"/>
<reference evidence="2 3" key="2">
    <citation type="submission" date="2020-03" db="EMBL/GenBank/DDBJ databases">
        <authorList>
            <person name="Ichikawa N."/>
            <person name="Kimura A."/>
            <person name="Kitahashi Y."/>
            <person name="Uohara A."/>
        </authorList>
    </citation>
    <scope>NUCLEOTIDE SEQUENCE [LARGE SCALE GENOMIC DNA]</scope>
    <source>
        <strain evidence="2 3">NBRC 108639</strain>
    </source>
</reference>
<feature type="region of interest" description="Disordered" evidence="1">
    <location>
        <begin position="34"/>
        <end position="55"/>
    </location>
</feature>
<reference evidence="2 3" key="1">
    <citation type="submission" date="2020-03" db="EMBL/GenBank/DDBJ databases">
        <title>Whole genome shotgun sequence of Phytohabitans houttuyneae NBRC 108639.</title>
        <authorList>
            <person name="Komaki H."/>
            <person name="Tamura T."/>
        </authorList>
    </citation>
    <scope>NUCLEOTIDE SEQUENCE [LARGE SCALE GENOMIC DNA]</scope>
    <source>
        <strain evidence="2 3">NBRC 108639</strain>
    </source>
</reference>
<evidence type="ECO:0000256" key="1">
    <source>
        <dbReference type="SAM" id="MobiDB-lite"/>
    </source>
</evidence>
<dbReference type="InterPro" id="IPR021903">
    <property type="entry name" value="DUF3515"/>
</dbReference>
<dbReference type="AlphaFoldDB" id="A0A6V8K3R8"/>
<organism evidence="2 3">
    <name type="scientific">Phytohabitans houttuyneae</name>
    <dbReference type="NCBI Taxonomy" id="1076126"/>
    <lineage>
        <taxon>Bacteria</taxon>
        <taxon>Bacillati</taxon>
        <taxon>Actinomycetota</taxon>
        <taxon>Actinomycetes</taxon>
        <taxon>Micromonosporales</taxon>
        <taxon>Micromonosporaceae</taxon>
    </lineage>
</organism>
<sequence>MDRTTRRAALWATLVAVPVTLVVALVAFLAVRPDDTPAADSSPTPPRPQSTTPVAMDAPKLSERATLVCRALVSQLPTAVRDLRIRPVSAGPEQNAAYGDPAVTVSCGVPKATYQPTDQVYQLSRVCWHQVDRPEATEWTTVDREVPVRVTVPKFYDTPGQWTTAFSATVTATVRSLDQIPTGCKP</sequence>
<comment type="caution">
    <text evidence="2">The sequence shown here is derived from an EMBL/GenBank/DDBJ whole genome shotgun (WGS) entry which is preliminary data.</text>
</comment>
<name>A0A6V8K3R8_9ACTN</name>
<evidence type="ECO:0000313" key="3">
    <source>
        <dbReference type="Proteomes" id="UP000482800"/>
    </source>
</evidence>
<dbReference type="Proteomes" id="UP000482800">
    <property type="component" value="Unassembled WGS sequence"/>
</dbReference>
<dbReference type="RefSeq" id="WP_173056004.1">
    <property type="nucleotide sequence ID" value="NZ_BAABGO010000006.1"/>
</dbReference>
<evidence type="ECO:0000313" key="2">
    <source>
        <dbReference type="EMBL" id="GFJ78170.1"/>
    </source>
</evidence>
<dbReference type="Pfam" id="PF12028">
    <property type="entry name" value="DUF3515"/>
    <property type="match status" value="1"/>
</dbReference>
<protein>
    <recommendedName>
        <fullName evidence="4">DUF3515 domain-containing protein</fullName>
    </recommendedName>
</protein>